<protein>
    <submittedName>
        <fullName evidence="1">Uncharacterized protein</fullName>
    </submittedName>
</protein>
<accession>A0AAW4LEM8</accession>
<proteinExistence type="predicted"/>
<dbReference type="NCBIfam" id="NF045809">
    <property type="entry name" value="seleno_TsoX"/>
    <property type="match status" value="1"/>
</dbReference>
<evidence type="ECO:0000313" key="1">
    <source>
        <dbReference type="EMBL" id="MBT0666459.1"/>
    </source>
</evidence>
<dbReference type="InterPro" id="IPR054792">
    <property type="entry name" value="TsoX"/>
</dbReference>
<keyword evidence="2" id="KW-1185">Reference proteome</keyword>
<gene>
    <name evidence="1" type="ORF">KI809_19295</name>
</gene>
<reference evidence="1 2" key="1">
    <citation type="submission" date="2021-05" db="EMBL/GenBank/DDBJ databases">
        <title>The draft genome of Geobacter pelophilus DSM 12255.</title>
        <authorList>
            <person name="Xu Z."/>
            <person name="Masuda Y."/>
            <person name="Itoh H."/>
            <person name="Senoo K."/>
        </authorList>
    </citation>
    <scope>NUCLEOTIDE SEQUENCE [LARGE SCALE GENOMIC DNA]</scope>
    <source>
        <strain evidence="1 2">DSM 12255</strain>
    </source>
</reference>
<comment type="caution">
    <text evidence="1">The sequence shown here is derived from an EMBL/GenBank/DDBJ whole genome shotgun (WGS) entry which is preliminary data.</text>
</comment>
<name>A0AAW4LEM8_9BACT</name>
<dbReference type="AlphaFoldDB" id="A0AAW4LEM8"/>
<evidence type="ECO:0000313" key="2">
    <source>
        <dbReference type="Proteomes" id="UP000811899"/>
    </source>
</evidence>
<dbReference type="Pfam" id="PF26315">
    <property type="entry name" value="TsoX"/>
    <property type="match status" value="1"/>
</dbReference>
<dbReference type="Proteomes" id="UP000811899">
    <property type="component" value="Unassembled WGS sequence"/>
</dbReference>
<sequence>MATGVANKMKAHFGEVIDVAIHLIDSPEAANYVLRAATTVFLNDAWVPLDIATSAGRMQEYLEQALASEGAHEGS</sequence>
<organism evidence="1 2">
    <name type="scientific">Geoanaerobacter pelophilus</name>
    <dbReference type="NCBI Taxonomy" id="60036"/>
    <lineage>
        <taxon>Bacteria</taxon>
        <taxon>Pseudomonadati</taxon>
        <taxon>Thermodesulfobacteriota</taxon>
        <taxon>Desulfuromonadia</taxon>
        <taxon>Geobacterales</taxon>
        <taxon>Geobacteraceae</taxon>
        <taxon>Geoanaerobacter</taxon>
    </lineage>
</organism>
<dbReference type="EMBL" id="JAHCVJ010000012">
    <property type="protein sequence ID" value="MBT0666459.1"/>
    <property type="molecule type" value="Genomic_DNA"/>
</dbReference>